<comment type="caution">
    <text evidence="4">The sequence shown here is derived from an EMBL/GenBank/DDBJ whole genome shotgun (WGS) entry which is preliminary data.</text>
</comment>
<dbReference type="GO" id="GO:0003676">
    <property type="term" value="F:nucleic acid binding"/>
    <property type="evidence" value="ECO:0007669"/>
    <property type="project" value="InterPro"/>
</dbReference>
<dbReference type="InterPro" id="IPR001878">
    <property type="entry name" value="Znf_CCHC"/>
</dbReference>
<dbReference type="Pfam" id="PF13196">
    <property type="entry name" value="DUF4012"/>
    <property type="match status" value="1"/>
</dbReference>
<keyword evidence="2" id="KW-0472">Membrane</keyword>
<sequence length="847" mass="94987">MAKKRSRTVQTCTGCNKTGHNKRRCPLVSKTQKKGKTHSSKKTSRSSSQIQSTESSSSIPQKHLPKQHYVPVKFGIPPQSEYVVDLSHSAQNDQPSIEAIHSFREKIATVTQRRTVDFAATVRASTQSQKSIQQTIPRNKKISTQSRRMSFRMPKVSIPPFRFPRYRFPSFRISFPKIPLPTFSSRRVAIGLGVIILCGILPLPVFTMYQHIREESDNVIAVSTDAFLSLQESTAAAMHADTQTAEQSLQDALSQFAQAENFVEKDHRILADVLSNLPFIGYHVSSRRAILSAGQQIALGNTYIIKGINDAKTTEDLPMTERLSIMTAHLQQALPQYEEAQRALVSVNPAILPKDQQQLYGQFLLLYSAFVDDMHDLTDLSRVVYDVFGGDDFQRFLILFQNNNEIRPTGGFIGSFAMLDTQKGRIKNITIPGGGSYDVQGQLDTYLIPPIPLQLVNGRWEFQDINWFFDFPTSARKAESFISRARGTTFDGTIAINATVIERLLRVLGPVQSSEYNMLLDADTVLPTLQSYVEDTHTDEKAPKKILSDILDQILVAMQDIKPEQMLSLLKELHEALTQKEIQVALKDAASNARLASFGWTGSVVQTAPRQDYLAVVATNLQGEKSDARMTQSIEHTANVQDDGSVIVQVDVHRTHAGDPNEAHYGASNITYMRIYVPQGAVLLDAGGFTYPPEDAFHVPESWYSEDTDLANIEKEVGVDRDTGTRITNEFGKTVFGNWMIVPAGESRDIWFTYRLPFSVVDTKQQSDTNIVTEFLRHQPDAVSRYSLLVQKQSGVESTIMSTVQYPSYWIPKWRSDDDVIFTSNSARMTSELQTDRVFGVAFETRT</sequence>
<evidence type="ECO:0000256" key="2">
    <source>
        <dbReference type="SAM" id="Phobius"/>
    </source>
</evidence>
<evidence type="ECO:0000259" key="3">
    <source>
        <dbReference type="PROSITE" id="PS50158"/>
    </source>
</evidence>
<accession>A0A2H0TYA5</accession>
<feature type="transmembrane region" description="Helical" evidence="2">
    <location>
        <begin position="188"/>
        <end position="209"/>
    </location>
</feature>
<keyword evidence="2" id="KW-1133">Transmembrane helix</keyword>
<evidence type="ECO:0000256" key="1">
    <source>
        <dbReference type="SAM" id="MobiDB-lite"/>
    </source>
</evidence>
<protein>
    <recommendedName>
        <fullName evidence="3">CCHC-type domain-containing protein</fullName>
    </recommendedName>
</protein>
<dbReference type="PROSITE" id="PS50158">
    <property type="entry name" value="ZF_CCHC"/>
    <property type="match status" value="1"/>
</dbReference>
<evidence type="ECO:0000313" key="4">
    <source>
        <dbReference type="EMBL" id="PIR76496.1"/>
    </source>
</evidence>
<proteinExistence type="predicted"/>
<feature type="region of interest" description="Disordered" evidence="1">
    <location>
        <begin position="129"/>
        <end position="148"/>
    </location>
</feature>
<organism evidence="4 5">
    <name type="scientific">Candidatus Magasanikbacteria bacterium CG10_big_fil_rev_8_21_14_0_10_42_10</name>
    <dbReference type="NCBI Taxonomy" id="1974649"/>
    <lineage>
        <taxon>Bacteria</taxon>
        <taxon>Candidatus Magasanikiibacteriota</taxon>
    </lineage>
</organism>
<feature type="domain" description="CCHC-type" evidence="3">
    <location>
        <begin position="12"/>
        <end position="26"/>
    </location>
</feature>
<dbReference type="Proteomes" id="UP000231530">
    <property type="component" value="Unassembled WGS sequence"/>
</dbReference>
<feature type="region of interest" description="Disordered" evidence="1">
    <location>
        <begin position="1"/>
        <end position="64"/>
    </location>
</feature>
<reference evidence="5" key="1">
    <citation type="submission" date="2017-09" db="EMBL/GenBank/DDBJ databases">
        <title>Depth-based differentiation of microbial function through sediment-hosted aquifers and enrichment of novel symbionts in the deep terrestrial subsurface.</title>
        <authorList>
            <person name="Probst A.J."/>
            <person name="Ladd B."/>
            <person name="Jarett J.K."/>
            <person name="Geller-Mcgrath D.E."/>
            <person name="Sieber C.M.K."/>
            <person name="Emerson J.B."/>
            <person name="Anantharaman K."/>
            <person name="Thomas B.C."/>
            <person name="Malmstrom R."/>
            <person name="Stieglmeier M."/>
            <person name="Klingl A."/>
            <person name="Woyke T."/>
            <person name="Ryan C.M."/>
            <person name="Banfield J.F."/>
        </authorList>
    </citation>
    <scope>NUCLEOTIDE SEQUENCE [LARGE SCALE GENOMIC DNA]</scope>
</reference>
<dbReference type="GO" id="GO:0008270">
    <property type="term" value="F:zinc ion binding"/>
    <property type="evidence" value="ECO:0007669"/>
    <property type="project" value="InterPro"/>
</dbReference>
<dbReference type="AlphaFoldDB" id="A0A2H0TYA5"/>
<feature type="compositionally biased region" description="Polar residues" evidence="1">
    <location>
        <begin position="8"/>
        <end position="18"/>
    </location>
</feature>
<feature type="compositionally biased region" description="Basic residues" evidence="1">
    <location>
        <begin position="19"/>
        <end position="44"/>
    </location>
</feature>
<gene>
    <name evidence="4" type="ORF">COU32_01750</name>
</gene>
<feature type="compositionally biased region" description="Low complexity" evidence="1">
    <location>
        <begin position="45"/>
        <end position="62"/>
    </location>
</feature>
<dbReference type="InterPro" id="IPR025101">
    <property type="entry name" value="DUF4012"/>
</dbReference>
<name>A0A2H0TYA5_9BACT</name>
<dbReference type="EMBL" id="PFBY01000022">
    <property type="protein sequence ID" value="PIR76496.1"/>
    <property type="molecule type" value="Genomic_DNA"/>
</dbReference>
<evidence type="ECO:0000313" key="5">
    <source>
        <dbReference type="Proteomes" id="UP000231530"/>
    </source>
</evidence>
<keyword evidence="2" id="KW-0812">Transmembrane</keyword>